<evidence type="ECO:0000259" key="4">
    <source>
        <dbReference type="Pfam" id="PF04324"/>
    </source>
</evidence>
<dbReference type="Pfam" id="PF07992">
    <property type="entry name" value="Pyr_redox_2"/>
    <property type="match status" value="1"/>
</dbReference>
<dbReference type="RefSeq" id="WP_025355338.1">
    <property type="nucleotide sequence ID" value="NZ_BAAABQ010000056.1"/>
</dbReference>
<dbReference type="EMBL" id="JACJID010000003">
    <property type="protein sequence ID" value="MBA8927503.1"/>
    <property type="molecule type" value="Genomic_DNA"/>
</dbReference>
<dbReference type="InterPro" id="IPR007419">
    <property type="entry name" value="BFD-like_2Fe2S-bd_dom"/>
</dbReference>
<dbReference type="Gene3D" id="1.10.10.1100">
    <property type="entry name" value="BFD-like [2Fe-2S]-binding domain"/>
    <property type="match status" value="1"/>
</dbReference>
<evidence type="ECO:0000259" key="6">
    <source>
        <dbReference type="Pfam" id="PF18267"/>
    </source>
</evidence>
<protein>
    <submittedName>
        <fullName evidence="7">Assimilatory nitrate reductase electron transfer subunit</fullName>
        <ecNumber evidence="7">1.7.99.4</ecNumber>
    </submittedName>
</protein>
<dbReference type="Gene3D" id="3.50.50.60">
    <property type="entry name" value="FAD/NAD(P)-binding domain"/>
    <property type="match status" value="2"/>
</dbReference>
<dbReference type="Gene3D" id="3.30.390.30">
    <property type="match status" value="1"/>
</dbReference>
<keyword evidence="3" id="KW-0274">FAD</keyword>
<evidence type="ECO:0000259" key="5">
    <source>
        <dbReference type="Pfam" id="PF07992"/>
    </source>
</evidence>
<gene>
    <name evidence="7" type="ORF">BC739_004709</name>
</gene>
<dbReference type="InterPro" id="IPR050260">
    <property type="entry name" value="FAD-bd_OxRdtase"/>
</dbReference>
<name>A0ABR6BKS4_9PSEU</name>
<feature type="domain" description="BFD-like [2Fe-2S]-binding" evidence="4">
    <location>
        <begin position="430"/>
        <end position="474"/>
    </location>
</feature>
<dbReference type="Pfam" id="PF04324">
    <property type="entry name" value="Fer2_BFD"/>
    <property type="match status" value="1"/>
</dbReference>
<evidence type="ECO:0000313" key="7">
    <source>
        <dbReference type="EMBL" id="MBA8927503.1"/>
    </source>
</evidence>
<dbReference type="EC" id="1.7.99.4" evidence="7"/>
<dbReference type="PRINTS" id="PR00411">
    <property type="entry name" value="PNDRDTASEI"/>
</dbReference>
<reference evidence="7 8" key="1">
    <citation type="submission" date="2020-08" db="EMBL/GenBank/DDBJ databases">
        <title>Genomic Encyclopedia of Archaeal and Bacterial Type Strains, Phase II (KMG-II): from individual species to whole genera.</title>
        <authorList>
            <person name="Goeker M."/>
        </authorList>
    </citation>
    <scope>NUCLEOTIDE SEQUENCE [LARGE SCALE GENOMIC DNA]</scope>
    <source>
        <strain evidence="7 8">DSM 43850</strain>
    </source>
</reference>
<dbReference type="PRINTS" id="PR00368">
    <property type="entry name" value="FADPNR"/>
</dbReference>
<dbReference type="InterPro" id="IPR041575">
    <property type="entry name" value="Rubredoxin_C"/>
</dbReference>
<organism evidence="7 8">
    <name type="scientific">Kutzneria viridogrisea</name>
    <dbReference type="NCBI Taxonomy" id="47990"/>
    <lineage>
        <taxon>Bacteria</taxon>
        <taxon>Bacillati</taxon>
        <taxon>Actinomycetota</taxon>
        <taxon>Actinomycetes</taxon>
        <taxon>Pseudonocardiales</taxon>
        <taxon>Pseudonocardiaceae</taxon>
        <taxon>Kutzneria</taxon>
    </lineage>
</organism>
<comment type="cofactor">
    <cofactor evidence="1">
        <name>FAD</name>
        <dbReference type="ChEBI" id="CHEBI:57692"/>
    </cofactor>
</comment>
<evidence type="ECO:0000313" key="8">
    <source>
        <dbReference type="Proteomes" id="UP000517916"/>
    </source>
</evidence>
<comment type="caution">
    <text evidence="7">The sequence shown here is derived from an EMBL/GenBank/DDBJ whole genome shotgun (WGS) entry which is preliminary data.</text>
</comment>
<dbReference type="InterPro" id="IPR036188">
    <property type="entry name" value="FAD/NAD-bd_sf"/>
</dbReference>
<keyword evidence="2" id="KW-0285">Flavoprotein</keyword>
<dbReference type="Proteomes" id="UP000517916">
    <property type="component" value="Unassembled WGS sequence"/>
</dbReference>
<dbReference type="InterPro" id="IPR023753">
    <property type="entry name" value="FAD/NAD-binding_dom"/>
</dbReference>
<feature type="domain" description="NADH-rubredoxin oxidoreductase C-terminal" evidence="6">
    <location>
        <begin position="323"/>
        <end position="389"/>
    </location>
</feature>
<accession>A0ABR6BKS4</accession>
<evidence type="ECO:0000256" key="2">
    <source>
        <dbReference type="ARBA" id="ARBA00022630"/>
    </source>
</evidence>
<dbReference type="PANTHER" id="PTHR43429:SF3">
    <property type="entry name" value="NITRITE REDUCTASE [NAD(P)H]"/>
    <property type="match status" value="1"/>
</dbReference>
<dbReference type="InterPro" id="IPR016156">
    <property type="entry name" value="FAD/NAD-linked_Rdtase_dimer_sf"/>
</dbReference>
<feature type="domain" description="FAD/NAD(P)-binding" evidence="5">
    <location>
        <begin position="5"/>
        <end position="300"/>
    </location>
</feature>
<proteinExistence type="predicted"/>
<keyword evidence="8" id="KW-1185">Reference proteome</keyword>
<dbReference type="SUPFAM" id="SSF51905">
    <property type="entry name" value="FAD/NAD(P)-binding domain"/>
    <property type="match status" value="2"/>
</dbReference>
<evidence type="ECO:0000256" key="3">
    <source>
        <dbReference type="ARBA" id="ARBA00022827"/>
    </source>
</evidence>
<sequence length="497" mass="51988">MTPRRVAIIGYGMAGARLADQIRRHDPTGRQVSVTMVGAEPHPGYNRILLSNVVAGSMGIEDVLLHQRDWAERNAVDLRLGVSAIGLDTGSRQVRLTGGSTVDYDDLVLATGSTPWIPPVQGLLDDRGSLAEGVVAFRDLNDCRQILDSAPVGTPVAVIGGGLLGLEAARGLTGRGNPVTVVHQVGHLMERQLDPQAGAVLARVLRDTGIEFRLGRTAAKYSVGKGLELDDGSTVEAGLVVVSAGTRPASELASAAGLDVERGVLIDDELRTSDPHVRAIGDCARHPGTVSGLVQPAWEQAAVLADLLTGAEPSSRYLGTQVVTRLKTRGIDLATMGEVHVDTDCTDAEVVRLEDPARGRYAKIVLRDDLVTGAIVLGSPDAAATITQLHDRGIPAPTDRMALLLGRALPSGVESAGVEADPAALPASTLICRCNTVDKGRLVTAWRSGARSVEDLVTATRASTGCGGCKAAVGSLCEWLTDQTPTPAENPRSWAAT</sequence>
<dbReference type="PANTHER" id="PTHR43429">
    <property type="entry name" value="PYRIDINE NUCLEOTIDE-DISULFIDE OXIDOREDUCTASE DOMAIN-CONTAINING"/>
    <property type="match status" value="1"/>
</dbReference>
<dbReference type="InterPro" id="IPR041854">
    <property type="entry name" value="BFD-like_2Fe2S-bd_dom_sf"/>
</dbReference>
<dbReference type="GO" id="GO:0016491">
    <property type="term" value="F:oxidoreductase activity"/>
    <property type="evidence" value="ECO:0007669"/>
    <property type="project" value="UniProtKB-KW"/>
</dbReference>
<keyword evidence="7" id="KW-0560">Oxidoreductase</keyword>
<dbReference type="Pfam" id="PF18267">
    <property type="entry name" value="Rubredoxin_C"/>
    <property type="match status" value="1"/>
</dbReference>
<evidence type="ECO:0000256" key="1">
    <source>
        <dbReference type="ARBA" id="ARBA00001974"/>
    </source>
</evidence>